<name>A0ACB9IX14_9ASTR</name>
<comment type="caution">
    <text evidence="1">The sequence shown here is derived from an EMBL/GenBank/DDBJ whole genome shotgun (WGS) entry which is preliminary data.</text>
</comment>
<gene>
    <name evidence="1" type="ORF">L1987_16729</name>
</gene>
<evidence type="ECO:0000313" key="2">
    <source>
        <dbReference type="Proteomes" id="UP001056120"/>
    </source>
</evidence>
<reference evidence="1 2" key="2">
    <citation type="journal article" date="2022" name="Mol. Ecol. Resour.">
        <title>The genomes of chicory, endive, great burdock and yacon provide insights into Asteraceae paleo-polyploidization history and plant inulin production.</title>
        <authorList>
            <person name="Fan W."/>
            <person name="Wang S."/>
            <person name="Wang H."/>
            <person name="Wang A."/>
            <person name="Jiang F."/>
            <person name="Liu H."/>
            <person name="Zhao H."/>
            <person name="Xu D."/>
            <person name="Zhang Y."/>
        </authorList>
    </citation>
    <scope>NUCLEOTIDE SEQUENCE [LARGE SCALE GENOMIC DNA]</scope>
    <source>
        <strain evidence="2">cv. Yunnan</strain>
        <tissue evidence="1">Leaves</tissue>
    </source>
</reference>
<sequence length="73" mass="8257">MFLWCDAPKAYRATNPIDAAENGDFKPEPVPFFAAGISSLFAEIGIMSRIFLIAYLLVMYVYIQIRQSLFSTD</sequence>
<keyword evidence="2" id="KW-1185">Reference proteome</keyword>
<organism evidence="1 2">
    <name type="scientific">Smallanthus sonchifolius</name>
    <dbReference type="NCBI Taxonomy" id="185202"/>
    <lineage>
        <taxon>Eukaryota</taxon>
        <taxon>Viridiplantae</taxon>
        <taxon>Streptophyta</taxon>
        <taxon>Embryophyta</taxon>
        <taxon>Tracheophyta</taxon>
        <taxon>Spermatophyta</taxon>
        <taxon>Magnoliopsida</taxon>
        <taxon>eudicotyledons</taxon>
        <taxon>Gunneridae</taxon>
        <taxon>Pentapetalae</taxon>
        <taxon>asterids</taxon>
        <taxon>campanulids</taxon>
        <taxon>Asterales</taxon>
        <taxon>Asteraceae</taxon>
        <taxon>Asteroideae</taxon>
        <taxon>Heliantheae alliance</taxon>
        <taxon>Millerieae</taxon>
        <taxon>Smallanthus</taxon>
    </lineage>
</organism>
<dbReference type="EMBL" id="CM042023">
    <property type="protein sequence ID" value="KAI3812028.1"/>
    <property type="molecule type" value="Genomic_DNA"/>
</dbReference>
<evidence type="ECO:0000313" key="1">
    <source>
        <dbReference type="EMBL" id="KAI3812028.1"/>
    </source>
</evidence>
<protein>
    <submittedName>
        <fullName evidence="1">Uncharacterized protein</fullName>
    </submittedName>
</protein>
<reference evidence="2" key="1">
    <citation type="journal article" date="2022" name="Mol. Ecol. Resour.">
        <title>The genomes of chicory, endive, great burdock and yacon provide insights into Asteraceae palaeo-polyploidization history and plant inulin production.</title>
        <authorList>
            <person name="Fan W."/>
            <person name="Wang S."/>
            <person name="Wang H."/>
            <person name="Wang A."/>
            <person name="Jiang F."/>
            <person name="Liu H."/>
            <person name="Zhao H."/>
            <person name="Xu D."/>
            <person name="Zhang Y."/>
        </authorList>
    </citation>
    <scope>NUCLEOTIDE SEQUENCE [LARGE SCALE GENOMIC DNA]</scope>
    <source>
        <strain evidence="2">cv. Yunnan</strain>
    </source>
</reference>
<accession>A0ACB9IX14</accession>
<proteinExistence type="predicted"/>
<dbReference type="Proteomes" id="UP001056120">
    <property type="component" value="Linkage Group LG06"/>
</dbReference>